<gene>
    <name evidence="3" type="ORF">SHERM_13362</name>
</gene>
<comment type="cofactor">
    <cofactor evidence="1">
        <name>Mn(2+)</name>
        <dbReference type="ChEBI" id="CHEBI:29035"/>
    </cofactor>
</comment>
<dbReference type="EMBL" id="CACSLK010011299">
    <property type="protein sequence ID" value="CAA0812803.1"/>
    <property type="molecule type" value="Genomic_DNA"/>
</dbReference>
<accession>A0A9N7MTM7</accession>
<dbReference type="GO" id="GO:0046872">
    <property type="term" value="F:metal ion binding"/>
    <property type="evidence" value="ECO:0007669"/>
    <property type="project" value="UniProtKB-UniRule"/>
</dbReference>
<reference evidence="3" key="1">
    <citation type="submission" date="2019-12" db="EMBL/GenBank/DDBJ databases">
        <authorList>
            <person name="Scholes J."/>
        </authorList>
    </citation>
    <scope>NUCLEOTIDE SEQUENCE</scope>
</reference>
<dbReference type="PROSITE" id="PS51746">
    <property type="entry name" value="PPM_2"/>
    <property type="match status" value="1"/>
</dbReference>
<feature type="domain" description="PPM-type phosphatase" evidence="2">
    <location>
        <begin position="35"/>
        <end position="272"/>
    </location>
</feature>
<comment type="catalytic activity">
    <reaction evidence="1">
        <text>O-phospho-L-seryl-[protein] + H2O = L-seryl-[protein] + phosphate</text>
        <dbReference type="Rhea" id="RHEA:20629"/>
        <dbReference type="Rhea" id="RHEA-COMP:9863"/>
        <dbReference type="Rhea" id="RHEA-COMP:11604"/>
        <dbReference type="ChEBI" id="CHEBI:15377"/>
        <dbReference type="ChEBI" id="CHEBI:29999"/>
        <dbReference type="ChEBI" id="CHEBI:43474"/>
        <dbReference type="ChEBI" id="CHEBI:83421"/>
        <dbReference type="EC" id="3.1.3.16"/>
    </reaction>
</comment>
<comment type="caution">
    <text evidence="3">The sequence shown here is derived from an EMBL/GenBank/DDBJ whole genome shotgun (WGS) entry which is preliminary data.</text>
</comment>
<keyword evidence="1" id="KW-0378">Hydrolase</keyword>
<dbReference type="OrthoDB" id="60843at2759"/>
<keyword evidence="1" id="KW-0460">Magnesium</keyword>
<evidence type="ECO:0000259" key="2">
    <source>
        <dbReference type="PROSITE" id="PS51746"/>
    </source>
</evidence>
<sequence>MQHGGYRMCPTLAFCPADTKLSFPAPIWRFSFPLKMSAAAICIPKDDPTHPLGDDAHFIHAESRTVGVADGVGGWRRHGVDSREYARQLMHNSLLAVLSGRDGGPKAVLEEAYRRTTASGSSTACVVELSADGVLQAANVGDSGFLVVRGGRVVYRSPVGRRSFNCPYQLGITKDGPEVAEEIEVRGVERGDVVVVATDGLFDNVHAREIADVVGLGDDDLAEKCCYLANMALYNSFDRYSGETPFAEEARRAGKEKRGGKVDDITVVIARVH</sequence>
<proteinExistence type="inferred from homology"/>
<dbReference type="SMART" id="SM00331">
    <property type="entry name" value="PP2C_SIG"/>
    <property type="match status" value="1"/>
</dbReference>
<evidence type="ECO:0000313" key="3">
    <source>
        <dbReference type="EMBL" id="CAA0812803.1"/>
    </source>
</evidence>
<dbReference type="InterPro" id="IPR039123">
    <property type="entry name" value="PPTC7"/>
</dbReference>
<keyword evidence="1" id="KW-0904">Protein phosphatase</keyword>
<dbReference type="PANTHER" id="PTHR12320">
    <property type="entry name" value="PROTEIN PHOSPHATASE 2C"/>
    <property type="match status" value="1"/>
</dbReference>
<dbReference type="InterPro" id="IPR036457">
    <property type="entry name" value="PPM-type-like_dom_sf"/>
</dbReference>
<comment type="similarity">
    <text evidence="1">Belongs to the PP2C family.</text>
</comment>
<evidence type="ECO:0000313" key="4">
    <source>
        <dbReference type="Proteomes" id="UP001153555"/>
    </source>
</evidence>
<dbReference type="Pfam" id="PF07228">
    <property type="entry name" value="SpoIIE"/>
    <property type="match status" value="1"/>
</dbReference>
<dbReference type="Gene3D" id="3.60.40.10">
    <property type="entry name" value="PPM-type phosphatase domain"/>
    <property type="match status" value="1"/>
</dbReference>
<comment type="cofactor">
    <cofactor evidence="1">
        <name>Mg(2+)</name>
        <dbReference type="ChEBI" id="CHEBI:18420"/>
    </cofactor>
</comment>
<keyword evidence="1" id="KW-0464">Manganese</keyword>
<protein>
    <recommendedName>
        <fullName evidence="1">Protein phosphatase</fullName>
        <ecNumber evidence="1">3.1.3.16</ecNumber>
    </recommendedName>
</protein>
<dbReference type="SMART" id="SM00332">
    <property type="entry name" value="PP2Cc"/>
    <property type="match status" value="1"/>
</dbReference>
<keyword evidence="1" id="KW-0479">Metal-binding</keyword>
<keyword evidence="4" id="KW-1185">Reference proteome</keyword>
<dbReference type="InterPro" id="IPR001932">
    <property type="entry name" value="PPM-type_phosphatase-like_dom"/>
</dbReference>
<comment type="catalytic activity">
    <reaction evidence="1">
        <text>O-phospho-L-threonyl-[protein] + H2O = L-threonyl-[protein] + phosphate</text>
        <dbReference type="Rhea" id="RHEA:47004"/>
        <dbReference type="Rhea" id="RHEA-COMP:11060"/>
        <dbReference type="Rhea" id="RHEA-COMP:11605"/>
        <dbReference type="ChEBI" id="CHEBI:15377"/>
        <dbReference type="ChEBI" id="CHEBI:30013"/>
        <dbReference type="ChEBI" id="CHEBI:43474"/>
        <dbReference type="ChEBI" id="CHEBI:61977"/>
        <dbReference type="EC" id="3.1.3.16"/>
    </reaction>
</comment>
<dbReference type="SUPFAM" id="SSF81606">
    <property type="entry name" value="PP2C-like"/>
    <property type="match status" value="1"/>
</dbReference>
<organism evidence="3 4">
    <name type="scientific">Striga hermonthica</name>
    <name type="common">Purple witchweed</name>
    <name type="synonym">Buchnera hermonthica</name>
    <dbReference type="NCBI Taxonomy" id="68872"/>
    <lineage>
        <taxon>Eukaryota</taxon>
        <taxon>Viridiplantae</taxon>
        <taxon>Streptophyta</taxon>
        <taxon>Embryophyta</taxon>
        <taxon>Tracheophyta</taxon>
        <taxon>Spermatophyta</taxon>
        <taxon>Magnoliopsida</taxon>
        <taxon>eudicotyledons</taxon>
        <taxon>Gunneridae</taxon>
        <taxon>Pentapetalae</taxon>
        <taxon>asterids</taxon>
        <taxon>lamiids</taxon>
        <taxon>Lamiales</taxon>
        <taxon>Orobanchaceae</taxon>
        <taxon>Buchnereae</taxon>
        <taxon>Striga</taxon>
    </lineage>
</organism>
<dbReference type="EC" id="3.1.3.16" evidence="1"/>
<dbReference type="PANTHER" id="PTHR12320:SF14">
    <property type="entry name" value="PROTEIN PHOSPHATASE"/>
    <property type="match status" value="1"/>
</dbReference>
<dbReference type="AlphaFoldDB" id="A0A9N7MTM7"/>
<name>A0A9N7MTM7_STRHE</name>
<dbReference type="Proteomes" id="UP001153555">
    <property type="component" value="Unassembled WGS sequence"/>
</dbReference>
<evidence type="ECO:0000256" key="1">
    <source>
        <dbReference type="RuleBase" id="RU366020"/>
    </source>
</evidence>
<dbReference type="GO" id="GO:0004722">
    <property type="term" value="F:protein serine/threonine phosphatase activity"/>
    <property type="evidence" value="ECO:0007669"/>
    <property type="project" value="UniProtKB-EC"/>
</dbReference>